<accession>A0A8T0PMJ1</accession>
<organism evidence="2 3">
    <name type="scientific">Panicum virgatum</name>
    <name type="common">Blackwell switchgrass</name>
    <dbReference type="NCBI Taxonomy" id="38727"/>
    <lineage>
        <taxon>Eukaryota</taxon>
        <taxon>Viridiplantae</taxon>
        <taxon>Streptophyta</taxon>
        <taxon>Embryophyta</taxon>
        <taxon>Tracheophyta</taxon>
        <taxon>Spermatophyta</taxon>
        <taxon>Magnoliopsida</taxon>
        <taxon>Liliopsida</taxon>
        <taxon>Poales</taxon>
        <taxon>Poaceae</taxon>
        <taxon>PACMAD clade</taxon>
        <taxon>Panicoideae</taxon>
        <taxon>Panicodae</taxon>
        <taxon>Paniceae</taxon>
        <taxon>Panicinae</taxon>
        <taxon>Panicum</taxon>
        <taxon>Panicum sect. Hiantes</taxon>
    </lineage>
</organism>
<proteinExistence type="predicted"/>
<feature type="compositionally biased region" description="Basic residues" evidence="1">
    <location>
        <begin position="46"/>
        <end position="55"/>
    </location>
</feature>
<feature type="compositionally biased region" description="Basic and acidic residues" evidence="1">
    <location>
        <begin position="56"/>
        <end position="66"/>
    </location>
</feature>
<evidence type="ECO:0000313" key="2">
    <source>
        <dbReference type="EMBL" id="KAG2561462.1"/>
    </source>
</evidence>
<dbReference type="Proteomes" id="UP000823388">
    <property type="component" value="Chromosome 8K"/>
</dbReference>
<name>A0A8T0PMJ1_PANVG</name>
<reference evidence="2" key="1">
    <citation type="submission" date="2020-05" db="EMBL/GenBank/DDBJ databases">
        <title>WGS assembly of Panicum virgatum.</title>
        <authorList>
            <person name="Lovell J.T."/>
            <person name="Jenkins J."/>
            <person name="Shu S."/>
            <person name="Juenger T.E."/>
            <person name="Schmutz J."/>
        </authorList>
    </citation>
    <scope>NUCLEOTIDE SEQUENCE</scope>
    <source>
        <strain evidence="2">AP13</strain>
    </source>
</reference>
<feature type="region of interest" description="Disordered" evidence="1">
    <location>
        <begin position="25"/>
        <end position="74"/>
    </location>
</feature>
<comment type="caution">
    <text evidence="2">The sequence shown here is derived from an EMBL/GenBank/DDBJ whole genome shotgun (WGS) entry which is preliminary data.</text>
</comment>
<keyword evidence="3" id="KW-1185">Reference proteome</keyword>
<evidence type="ECO:0000256" key="1">
    <source>
        <dbReference type="SAM" id="MobiDB-lite"/>
    </source>
</evidence>
<dbReference type="PANTHER" id="PTHR33144">
    <property type="entry name" value="OS10G0409366 PROTEIN-RELATED"/>
    <property type="match status" value="1"/>
</dbReference>
<gene>
    <name evidence="2" type="ORF">PVAP13_8KG164102</name>
</gene>
<dbReference type="PANTHER" id="PTHR33144:SF50">
    <property type="entry name" value="OS03G0714750 PROTEIN"/>
    <property type="match status" value="1"/>
</dbReference>
<sequence length="246" mass="28347">MPNARENNKGGLTEYEQKRKAIIADNKRRLEALKIPSLSSEGRQAPTRKRTKRTHNKSDAASEGHNLRPRPKRNKVEIAHEEHIDEDLGYDSTGGFLSDNEDVVNSPQNKRKGRGITRLDDICARPPSMGKIKIMLNEYGQPIGDNSRRFSSFIGCQVRNIISVACVDWRLVDAEKKYEVWTIIKACYDVDDAAFKWFMDTAGKKWKEWKSTLKKLYFSGKLTDEELKKKHANRVNSADWKFLIDY</sequence>
<dbReference type="AlphaFoldDB" id="A0A8T0PMJ1"/>
<dbReference type="EMBL" id="CM029051">
    <property type="protein sequence ID" value="KAG2561462.1"/>
    <property type="molecule type" value="Genomic_DNA"/>
</dbReference>
<protein>
    <submittedName>
        <fullName evidence="2">Uncharacterized protein</fullName>
    </submittedName>
</protein>
<evidence type="ECO:0000313" key="3">
    <source>
        <dbReference type="Proteomes" id="UP000823388"/>
    </source>
</evidence>